<name>A0A3M9XK84_9HYPH</name>
<protein>
    <recommendedName>
        <fullName evidence="4">Sulfur globule protein</fullName>
    </recommendedName>
</protein>
<accession>A0A3M9XK84</accession>
<feature type="signal peptide" evidence="1">
    <location>
        <begin position="1"/>
        <end position="29"/>
    </location>
</feature>
<dbReference type="EMBL" id="QWDD01000003">
    <property type="protein sequence ID" value="RNJ48185.1"/>
    <property type="molecule type" value="Genomic_DNA"/>
</dbReference>
<dbReference type="AlphaFoldDB" id="A0A3M9XK84"/>
<evidence type="ECO:0008006" key="4">
    <source>
        <dbReference type="Google" id="ProtNLM"/>
    </source>
</evidence>
<comment type="caution">
    <text evidence="2">The sequence shown here is derived from an EMBL/GenBank/DDBJ whole genome shotgun (WGS) entry which is preliminary data.</text>
</comment>
<dbReference type="Proteomes" id="UP000268623">
    <property type="component" value="Unassembled WGS sequence"/>
</dbReference>
<sequence length="93" mass="9823">MASKRIKTLALAAAVVTCAGVGYSSVADARYQTKRHYGWHSHRGGTLYEYMGPTTYAFGYSMDMVGPAYGCAAPGRYDSEQGEGGVGLGAPTF</sequence>
<reference evidence="2 3" key="1">
    <citation type="submission" date="2018-08" db="EMBL/GenBank/DDBJ databases">
        <title>Genome sequence of Methylocystis hirsuta CSC1, a methanotroph able to accumulate PHAs.</title>
        <authorList>
            <person name="Bordel S."/>
            <person name="Rodriguez E."/>
            <person name="Gancedo J."/>
            <person name="Munoz R."/>
        </authorList>
    </citation>
    <scope>NUCLEOTIDE SEQUENCE [LARGE SCALE GENOMIC DNA]</scope>
    <source>
        <strain evidence="2 3">CSC1</strain>
    </source>
</reference>
<keyword evidence="3" id="KW-1185">Reference proteome</keyword>
<keyword evidence="1" id="KW-0732">Signal</keyword>
<organism evidence="2 3">
    <name type="scientific">Methylocystis hirsuta</name>
    <dbReference type="NCBI Taxonomy" id="369798"/>
    <lineage>
        <taxon>Bacteria</taxon>
        <taxon>Pseudomonadati</taxon>
        <taxon>Pseudomonadota</taxon>
        <taxon>Alphaproteobacteria</taxon>
        <taxon>Hyphomicrobiales</taxon>
        <taxon>Methylocystaceae</taxon>
        <taxon>Methylocystis</taxon>
    </lineage>
</organism>
<evidence type="ECO:0000256" key="1">
    <source>
        <dbReference type="SAM" id="SignalP"/>
    </source>
</evidence>
<evidence type="ECO:0000313" key="3">
    <source>
        <dbReference type="Proteomes" id="UP000268623"/>
    </source>
</evidence>
<proteinExistence type="predicted"/>
<feature type="chain" id="PRO_5018136553" description="Sulfur globule protein" evidence="1">
    <location>
        <begin position="30"/>
        <end position="93"/>
    </location>
</feature>
<evidence type="ECO:0000313" key="2">
    <source>
        <dbReference type="EMBL" id="RNJ48185.1"/>
    </source>
</evidence>
<gene>
    <name evidence="2" type="ORF">D1O30_20485</name>
</gene>